<dbReference type="InterPro" id="IPR051156">
    <property type="entry name" value="Mito/Outer_Membr_Metalloprot"/>
</dbReference>
<dbReference type="SMART" id="SM00257">
    <property type="entry name" value="LysM"/>
    <property type="match status" value="1"/>
</dbReference>
<protein>
    <submittedName>
        <fullName evidence="9">Zn-dependent protease</fullName>
    </submittedName>
</protein>
<keyword evidence="2 9" id="KW-0645">Protease</keyword>
<dbReference type="EMBL" id="LWQT01000055">
    <property type="protein sequence ID" value="OAN50119.1"/>
    <property type="molecule type" value="Genomic_DNA"/>
</dbReference>
<dbReference type="Gene3D" id="3.10.350.10">
    <property type="entry name" value="LysM domain"/>
    <property type="match status" value="1"/>
</dbReference>
<dbReference type="AlphaFoldDB" id="A0A178MN72"/>
<keyword evidence="6" id="KW-0482">Metalloprotease</keyword>
<dbReference type="GO" id="GO:0046872">
    <property type="term" value="F:metal ion binding"/>
    <property type="evidence" value="ECO:0007669"/>
    <property type="project" value="UniProtKB-KW"/>
</dbReference>
<keyword evidence="10" id="KW-1185">Reference proteome</keyword>
<feature type="chain" id="PRO_5008092118" evidence="7">
    <location>
        <begin position="23"/>
        <end position="486"/>
    </location>
</feature>
<evidence type="ECO:0000256" key="6">
    <source>
        <dbReference type="ARBA" id="ARBA00023049"/>
    </source>
</evidence>
<dbReference type="Gene3D" id="3.30.2010.10">
    <property type="entry name" value="Metalloproteases ('zincins'), catalytic domain"/>
    <property type="match status" value="1"/>
</dbReference>
<dbReference type="PROSITE" id="PS51257">
    <property type="entry name" value="PROKAR_LIPOPROTEIN"/>
    <property type="match status" value="1"/>
</dbReference>
<feature type="signal peptide" evidence="7">
    <location>
        <begin position="1"/>
        <end position="22"/>
    </location>
</feature>
<dbReference type="RefSeq" id="WP_068492368.1">
    <property type="nucleotide sequence ID" value="NZ_LWQT01000055.1"/>
</dbReference>
<dbReference type="CDD" id="cd00118">
    <property type="entry name" value="LysM"/>
    <property type="match status" value="1"/>
</dbReference>
<evidence type="ECO:0000256" key="2">
    <source>
        <dbReference type="ARBA" id="ARBA00022670"/>
    </source>
</evidence>
<keyword evidence="5" id="KW-0862">Zinc</keyword>
<evidence type="ECO:0000256" key="3">
    <source>
        <dbReference type="ARBA" id="ARBA00022723"/>
    </source>
</evidence>
<evidence type="ECO:0000256" key="5">
    <source>
        <dbReference type="ARBA" id="ARBA00022833"/>
    </source>
</evidence>
<keyword evidence="3" id="KW-0479">Metal-binding</keyword>
<organism evidence="9 10">
    <name type="scientific">Paramagnetospirillum marisnigri</name>
    <dbReference type="NCBI Taxonomy" id="1285242"/>
    <lineage>
        <taxon>Bacteria</taxon>
        <taxon>Pseudomonadati</taxon>
        <taxon>Pseudomonadota</taxon>
        <taxon>Alphaproteobacteria</taxon>
        <taxon>Rhodospirillales</taxon>
        <taxon>Magnetospirillaceae</taxon>
        <taxon>Paramagnetospirillum</taxon>
    </lineage>
</organism>
<dbReference type="InterPro" id="IPR018392">
    <property type="entry name" value="LysM"/>
</dbReference>
<evidence type="ECO:0000313" key="9">
    <source>
        <dbReference type="EMBL" id="OAN50119.1"/>
    </source>
</evidence>
<keyword evidence="4" id="KW-0378">Hydrolase</keyword>
<dbReference type="InterPro" id="IPR001915">
    <property type="entry name" value="Peptidase_M48"/>
</dbReference>
<proteinExistence type="predicted"/>
<dbReference type="GO" id="GO:0004222">
    <property type="term" value="F:metalloendopeptidase activity"/>
    <property type="evidence" value="ECO:0007669"/>
    <property type="project" value="InterPro"/>
</dbReference>
<accession>A0A178MN72</accession>
<evidence type="ECO:0000313" key="10">
    <source>
        <dbReference type="Proteomes" id="UP000078428"/>
    </source>
</evidence>
<comment type="cofactor">
    <cofactor evidence="1">
        <name>Zn(2+)</name>
        <dbReference type="ChEBI" id="CHEBI:29105"/>
    </cofactor>
</comment>
<dbReference type="PANTHER" id="PTHR22726">
    <property type="entry name" value="METALLOENDOPEPTIDASE OMA1"/>
    <property type="match status" value="1"/>
</dbReference>
<keyword evidence="7" id="KW-0732">Signal</keyword>
<dbReference type="OrthoDB" id="9810445at2"/>
<name>A0A178MN72_9PROT</name>
<dbReference type="InterPro" id="IPR036779">
    <property type="entry name" value="LysM_dom_sf"/>
</dbReference>
<evidence type="ECO:0000256" key="1">
    <source>
        <dbReference type="ARBA" id="ARBA00001947"/>
    </source>
</evidence>
<comment type="caution">
    <text evidence="9">The sequence shown here is derived from an EMBL/GenBank/DDBJ whole genome shotgun (WGS) entry which is preliminary data.</text>
</comment>
<evidence type="ECO:0000256" key="7">
    <source>
        <dbReference type="SAM" id="SignalP"/>
    </source>
</evidence>
<sequence>MRRPSVAIAAALSLSLLTSCQVAPGTGQSNFNIVSAEEEAKMGAEAHPDIMSQFGGAYDDPKLQAYVAGIGKRLAKNTETPTAPFRFTILNSTVVNAMALPGGYIYVTRGLMSLAGDEAELAGVMGHEIGHVTGRHTAQRHSQAMAANVATGVLGAVLGAVTGVGGLGDIAGLAAGAYVQGYSRDQESEADSLGVRYMATSGWDPDSMATFLAKLREQSRLEALLAGQSPDKIDEHSMFASHPRLIDRVKEAAALADKGGSRQGAVGREAYLANIDGMLVGDDPSEGVVRGRVFSHSGLGIRYEVPQGFRLSNGTKAVTAAHSDGSVIRFDMGPEAHGDMTNYLQSQWAKGTRLANIEAITINGMPAATGLARLNTNRGAMDARLLAVKDGKAVYRLMFLTKPQATADHTEDFRRTTYSLRHLTEAERGQIKPLRLRIITVKSGDTVESLAEKMPYDDHKLERFRVLNGLSDTASLKPGQKLKMVI</sequence>
<dbReference type="PANTHER" id="PTHR22726:SF24">
    <property type="entry name" value="M48 FAMILY METALLOPEPTIDASE"/>
    <property type="match status" value="1"/>
</dbReference>
<dbReference type="Proteomes" id="UP000078428">
    <property type="component" value="Unassembled WGS sequence"/>
</dbReference>
<reference evidence="9 10" key="1">
    <citation type="submission" date="2016-04" db="EMBL/GenBank/DDBJ databases">
        <title>Draft genome sequence of freshwater magnetotactic bacteria Magnetospirillum marisnigri SP-1 and Magnetospirillum moscoviense BB-1.</title>
        <authorList>
            <person name="Koziaeva V."/>
            <person name="Dziuba M.V."/>
            <person name="Ivanov T.M."/>
            <person name="Kuznetsov B."/>
            <person name="Grouzdev D.S."/>
        </authorList>
    </citation>
    <scope>NUCLEOTIDE SEQUENCE [LARGE SCALE GENOMIC DNA]</scope>
    <source>
        <strain evidence="9 10">SP-1</strain>
    </source>
</reference>
<evidence type="ECO:0000256" key="4">
    <source>
        <dbReference type="ARBA" id="ARBA00022801"/>
    </source>
</evidence>
<gene>
    <name evidence="9" type="ORF">A6A04_01545</name>
</gene>
<dbReference type="PROSITE" id="PS51782">
    <property type="entry name" value="LYSM"/>
    <property type="match status" value="1"/>
</dbReference>
<evidence type="ECO:0000259" key="8">
    <source>
        <dbReference type="PROSITE" id="PS51782"/>
    </source>
</evidence>
<feature type="domain" description="LysM" evidence="8">
    <location>
        <begin position="437"/>
        <end position="484"/>
    </location>
</feature>
<dbReference type="GO" id="GO:0016020">
    <property type="term" value="C:membrane"/>
    <property type="evidence" value="ECO:0007669"/>
    <property type="project" value="TreeGrafter"/>
</dbReference>
<dbReference type="GO" id="GO:0051603">
    <property type="term" value="P:proteolysis involved in protein catabolic process"/>
    <property type="evidence" value="ECO:0007669"/>
    <property type="project" value="TreeGrafter"/>
</dbReference>
<dbReference type="Pfam" id="PF01476">
    <property type="entry name" value="LysM"/>
    <property type="match status" value="1"/>
</dbReference>
<dbReference type="Pfam" id="PF01435">
    <property type="entry name" value="Peptidase_M48"/>
    <property type="match status" value="1"/>
</dbReference>